<evidence type="ECO:0000313" key="4">
    <source>
        <dbReference type="EMBL" id="EAR82595.2"/>
    </source>
</evidence>
<dbReference type="KEGG" id="tet:TTHERM_01107430"/>
<feature type="coiled-coil region" evidence="1">
    <location>
        <begin position="580"/>
        <end position="607"/>
    </location>
</feature>
<evidence type="ECO:0000256" key="3">
    <source>
        <dbReference type="SAM" id="Phobius"/>
    </source>
</evidence>
<dbReference type="OrthoDB" id="300923at2759"/>
<reference evidence="5" key="1">
    <citation type="journal article" date="2006" name="PLoS Biol.">
        <title>Macronuclear genome sequence of the ciliate Tetrahymena thermophila, a model eukaryote.</title>
        <authorList>
            <person name="Eisen J.A."/>
            <person name="Coyne R.S."/>
            <person name="Wu M."/>
            <person name="Wu D."/>
            <person name="Thiagarajan M."/>
            <person name="Wortman J.R."/>
            <person name="Badger J.H."/>
            <person name="Ren Q."/>
            <person name="Amedeo P."/>
            <person name="Jones K.M."/>
            <person name="Tallon L.J."/>
            <person name="Delcher A.L."/>
            <person name="Salzberg S.L."/>
            <person name="Silva J.C."/>
            <person name="Haas B.J."/>
            <person name="Majoros W.H."/>
            <person name="Farzad M."/>
            <person name="Carlton J.M."/>
            <person name="Smith R.K. Jr."/>
            <person name="Garg J."/>
            <person name="Pearlman R.E."/>
            <person name="Karrer K.M."/>
            <person name="Sun L."/>
            <person name="Manning G."/>
            <person name="Elde N.C."/>
            <person name="Turkewitz A.P."/>
            <person name="Asai D.J."/>
            <person name="Wilkes D.E."/>
            <person name="Wang Y."/>
            <person name="Cai H."/>
            <person name="Collins K."/>
            <person name="Stewart B.A."/>
            <person name="Lee S.R."/>
            <person name="Wilamowska K."/>
            <person name="Weinberg Z."/>
            <person name="Ruzzo W.L."/>
            <person name="Wloga D."/>
            <person name="Gaertig J."/>
            <person name="Frankel J."/>
            <person name="Tsao C.-C."/>
            <person name="Gorovsky M.A."/>
            <person name="Keeling P.J."/>
            <person name="Waller R.F."/>
            <person name="Patron N.J."/>
            <person name="Cherry J.M."/>
            <person name="Stover N.A."/>
            <person name="Krieger C.J."/>
            <person name="del Toro C."/>
            <person name="Ryder H.F."/>
            <person name="Williamson S.C."/>
            <person name="Barbeau R.A."/>
            <person name="Hamilton E.P."/>
            <person name="Orias E."/>
        </authorList>
    </citation>
    <scope>NUCLEOTIDE SEQUENCE [LARGE SCALE GENOMIC DNA]</scope>
    <source>
        <strain evidence="5">SB210</strain>
    </source>
</reference>
<evidence type="ECO:0000256" key="1">
    <source>
        <dbReference type="SAM" id="Coils"/>
    </source>
</evidence>
<proteinExistence type="predicted"/>
<dbReference type="HOGENOM" id="CLU_251206_0_0_1"/>
<dbReference type="RefSeq" id="XP_001030258.2">
    <property type="nucleotide sequence ID" value="XM_001030258.3"/>
</dbReference>
<organism evidence="4 5">
    <name type="scientific">Tetrahymena thermophila (strain SB210)</name>
    <dbReference type="NCBI Taxonomy" id="312017"/>
    <lineage>
        <taxon>Eukaryota</taxon>
        <taxon>Sar</taxon>
        <taxon>Alveolata</taxon>
        <taxon>Ciliophora</taxon>
        <taxon>Intramacronucleata</taxon>
        <taxon>Oligohymenophorea</taxon>
        <taxon>Hymenostomatida</taxon>
        <taxon>Tetrahymenina</taxon>
        <taxon>Tetrahymenidae</taxon>
        <taxon>Tetrahymena</taxon>
    </lineage>
</organism>
<keyword evidence="5" id="KW-1185">Reference proteome</keyword>
<keyword evidence="1" id="KW-0175">Coiled coil</keyword>
<feature type="region of interest" description="Disordered" evidence="2">
    <location>
        <begin position="736"/>
        <end position="758"/>
    </location>
</feature>
<feature type="compositionally biased region" description="Polar residues" evidence="2">
    <location>
        <begin position="736"/>
        <end position="749"/>
    </location>
</feature>
<feature type="transmembrane region" description="Helical" evidence="3">
    <location>
        <begin position="908"/>
        <end position="928"/>
    </location>
</feature>
<keyword evidence="3" id="KW-1133">Transmembrane helix</keyword>
<sequence>MQAMQSPIKTQIEIKKILQTQSKLSIRNISLINQIDEISANIIYGKKKSKKDEYQSAIQFDSRIQLLNQTSRKCYALKRDFFEFLCQSSIDIQQLFDKGYNLYQQMKNVEYEIFRLMAINSLSKRLNEVASLFMSVFDLRRKEMRKKNIISKRHLLNSYAHSSSVKQELSIDLFSTRNSCVINMSLLNKLGQIKECTKSVQYMFMIPQKELVGCNVNILMPSCIAEHHDSILLNYIQNENLRDVQNEKKYLFLGQDKLGQIIPLKTQMQLYVKPDDFCVVAFLCKVSSTNQYILFQRVQKQKSWQISNISKGLNSIFMPLFEQSQTSKSNLKNLCLEKMIPLITAFKEFNQKEETLENIWNKEQTTLLFHPKNQHQFNYLTKNKLKDQYYDSESFNKLVLALIGDNFGFVEIKFKIQQFYKEIHYIEISSIRYIKRQADKNESIIILANQLSLYNNSHKLEVNLNELRRIIDNIKQQQSLLDIPEGLNMQKISSQFMNPQGSLIKSEINLGNLIVDTYNDSLKTEDQNNQIYLDNEFKNSKNFNNTASKEMYIIEEDQQESHVNHKSSYIHNNFDPNYSFKRENNRVNHELDDIKQHEDQEENQENEYYNDQYDQQYLQLETTNRKNNITNRELLQQSETNREFKIQIQQQAKVQKQNQLDISLGGASQNGNNSFINQFDDNKDAQRQVKYEEVTIEHNKSMMDISSINLMKQHEDSHNQSQIKDFSHQDRNINLNQQKDVPSNFSKNDQVLKKNDLTSRSTTFNSQINLQGNNSSQNIEINQQVLKSSLNSKINSKSSYVDHSSQGKNKQFVKQNVDNNHLNEEDEDQQDERELTEKLQSEREASQKASSITNNFNINQGYENINAEALVDQSNSSKTRTELSSTKRRIAYIITNKKQNILIKSINYFGYVALILLSFITLFVYFTLQQNLDTMIQNLQQITTGTDLMYTSSFVLVNYEAIRSNNYGAYNHDFDGEFKQHFIDSYIQSTHDFRDKVQNLTVLPNKFQFVQYVNNNKINIKLTDADGSVSNTQEQNIIYAICNFYSYLVQYITIDSLQIRGYIFNNYLQYQDVYQTIRDITLSEAQSSNDSIQNILVWTFILIEVVSAINIFMILPIYYKVQCNREEILRLFVTFPKEKLQSMVNYMNKIVNSRFYKSHSSGGNLSSGRLSSNNGVFKENIFKSSHIKWKNKVISNTTTLKKFNSGIFGLCFVTLILISIYPTINYSVLHPYLDQFKIFFEEFLTLQKVKSQICFTYAIAVTRVTTGIEDQDQFNSLLDNYYKNNLLAQNEQILQDLNQIPKNFEKINRYHNDQQKQILLTPLESNLCEFMRDFQKTSLFSKDIADVPDEFQFCDDVFGGLLTKGMILAAKQTLNVLYDLITAASTDKAQQAIPHIQQWDQINPLPYFDRMDDIDLQFIDIISSYLMVQYNQLFDLFHLVQNLLLGYSLTILLSAFLFGWRYFIQYSNQQIVQTKIILSVLNIDHIVDNSYIFSYFKKQFGQSQ</sequence>
<dbReference type="EMBL" id="GG662272">
    <property type="protein sequence ID" value="EAR82595.2"/>
    <property type="molecule type" value="Genomic_DNA"/>
</dbReference>
<dbReference type="PANTHER" id="PTHR31600:SF2">
    <property type="entry name" value="GAMETE ENRICHED GENE 10 PROTEIN-RELATED"/>
    <property type="match status" value="1"/>
</dbReference>
<protein>
    <submittedName>
        <fullName evidence="4">Transmembrane protein, putative</fullName>
    </submittedName>
</protein>
<feature type="transmembrane region" description="Helical" evidence="3">
    <location>
        <begin position="1443"/>
        <end position="1463"/>
    </location>
</feature>
<dbReference type="PANTHER" id="PTHR31600">
    <property type="entry name" value="TINY MACROCYSTS PROTEIN B-RELATED"/>
    <property type="match status" value="1"/>
</dbReference>
<name>Q22BB3_TETTS</name>
<gene>
    <name evidence="4" type="ORF">TTHERM_01107430</name>
</gene>
<dbReference type="GeneID" id="7842288"/>
<keyword evidence="3" id="KW-0472">Membrane</keyword>
<feature type="region of interest" description="Disordered" evidence="2">
    <location>
        <begin position="821"/>
        <end position="852"/>
    </location>
</feature>
<feature type="compositionally biased region" description="Basic and acidic residues" evidence="2">
    <location>
        <begin position="832"/>
        <end position="846"/>
    </location>
</feature>
<dbReference type="InParanoid" id="Q22BB3"/>
<feature type="transmembrane region" description="Helical" evidence="3">
    <location>
        <begin position="1207"/>
        <end position="1229"/>
    </location>
</feature>
<evidence type="ECO:0000313" key="5">
    <source>
        <dbReference type="Proteomes" id="UP000009168"/>
    </source>
</evidence>
<feature type="transmembrane region" description="Helical" evidence="3">
    <location>
        <begin position="1095"/>
        <end position="1119"/>
    </location>
</feature>
<dbReference type="Proteomes" id="UP000009168">
    <property type="component" value="Unassembled WGS sequence"/>
</dbReference>
<dbReference type="InterPro" id="IPR052994">
    <property type="entry name" value="Tiny_macrocysts_regulators"/>
</dbReference>
<keyword evidence="3 4" id="KW-0812">Transmembrane</keyword>
<accession>Q22BB3</accession>
<evidence type="ECO:0000256" key="2">
    <source>
        <dbReference type="SAM" id="MobiDB-lite"/>
    </source>
</evidence>